<dbReference type="AlphaFoldDB" id="A0ABC9DV71"/>
<dbReference type="Pfam" id="PF12231">
    <property type="entry name" value="Rif1_N"/>
    <property type="match status" value="1"/>
</dbReference>
<evidence type="ECO:0000256" key="4">
    <source>
        <dbReference type="ARBA" id="ARBA00022895"/>
    </source>
</evidence>
<keyword evidence="6" id="KW-0131">Cell cycle</keyword>
<feature type="domain" description="Telomere-associated protein Rif1 N-terminal" evidence="7">
    <location>
        <begin position="62"/>
        <end position="342"/>
    </location>
</feature>
<name>A0ABC9DV71_9POAL</name>
<organism evidence="8 9">
    <name type="scientific">Urochloa decumbens</name>
    <dbReference type="NCBI Taxonomy" id="240449"/>
    <lineage>
        <taxon>Eukaryota</taxon>
        <taxon>Viridiplantae</taxon>
        <taxon>Streptophyta</taxon>
        <taxon>Embryophyta</taxon>
        <taxon>Tracheophyta</taxon>
        <taxon>Spermatophyta</taxon>
        <taxon>Magnoliopsida</taxon>
        <taxon>Liliopsida</taxon>
        <taxon>Poales</taxon>
        <taxon>Poaceae</taxon>
        <taxon>PACMAD clade</taxon>
        <taxon>Panicoideae</taxon>
        <taxon>Panicodae</taxon>
        <taxon>Paniceae</taxon>
        <taxon>Melinidinae</taxon>
        <taxon>Urochloa</taxon>
    </lineage>
</organism>
<evidence type="ECO:0000256" key="3">
    <source>
        <dbReference type="ARBA" id="ARBA00022454"/>
    </source>
</evidence>
<evidence type="ECO:0000313" key="8">
    <source>
        <dbReference type="EMBL" id="CAL5046303.1"/>
    </source>
</evidence>
<evidence type="ECO:0000256" key="5">
    <source>
        <dbReference type="ARBA" id="ARBA00023242"/>
    </source>
</evidence>
<dbReference type="EMBL" id="OZ075145">
    <property type="protein sequence ID" value="CAL5046303.1"/>
    <property type="molecule type" value="Genomic_DNA"/>
</dbReference>
<accession>A0ABC9DV71</accession>
<keyword evidence="3" id="KW-0158">Chromosome</keyword>
<proteinExistence type="predicted"/>
<keyword evidence="9" id="KW-1185">Reference proteome</keyword>
<dbReference type="InterPro" id="IPR011989">
    <property type="entry name" value="ARM-like"/>
</dbReference>
<dbReference type="GO" id="GO:0000781">
    <property type="term" value="C:chromosome, telomeric region"/>
    <property type="evidence" value="ECO:0007669"/>
    <property type="project" value="UniProtKB-SubCell"/>
</dbReference>
<dbReference type="Gene3D" id="1.25.10.10">
    <property type="entry name" value="Leucine-rich Repeat Variant"/>
    <property type="match status" value="1"/>
</dbReference>
<reference evidence="8 9" key="2">
    <citation type="submission" date="2024-10" db="EMBL/GenBank/DDBJ databases">
        <authorList>
            <person name="Ryan C."/>
        </authorList>
    </citation>
    <scope>NUCLEOTIDE SEQUENCE [LARGE SCALE GENOMIC DNA]</scope>
</reference>
<evidence type="ECO:0000313" key="9">
    <source>
        <dbReference type="Proteomes" id="UP001497457"/>
    </source>
</evidence>
<sequence>MAPPSVAREVADIAAEPDRAAAYAWLLHLQRGYADDPSAAADLAAELPSPLLPLLLRDAADPEEAVAASALKCVGFALYHPILVSTISAQIAQAVVDTLVRLIMNTRMKSVCNLGIWCISVQQLEPLIIEDRADLMVSAIVYALDNPFGSLSTTFEAVQAIMKLACQCHKRMRDLSSIWVPPIYQRLLSADKPERDMAERCLLKLSRVILPPQPLLSKAVALDLERKLLSCMVNMLDDPSKKVQAVKSWGWIISLLGPDAVNNRPLLNKLLKVPEQMFIDQDTQVQIATMVSWRNLVDAFFPSQATESVGQEIVIAPLEPREHASAQVKRTRLIMVPLCRILSRSRNIVLSSSCLSTWNYLLHRLGNFINHLSMLEAAFGPILKIIFSLGINDQNKPLWSFCMHLFHDLSSSKSRHREDLCTPVNQNLVAQSCMHLKALLDVQHIKWLPWDIGCFHFQLDILGTILNPELFQDMIPEKMLIVMDSVTEIFRFLLRGVQIEFREKRSYEQVRLCITDVCKFVRTKLFLDHVGHHSGHKCAMLLEFGLQFVEVIVGELDHSLLNSENIKICLDIEHIKENQSAECIPKLSFPRIRPLSYMEMVSPAVYMTALSLSMVAQYTGELSHGDAEKLALILSSSDILNSFHAVVAFMYMQIMCPIFNRQRLKWLLVWNKFAKHWNDNLVSYLRAFSRSSSYGVLYQFFCYPLFSFLYPGGLSILWNAENGSCAPVTQDLEVVLAIEVYRSLCTSSCNSKTACNDFFEGFFDCLVNIIDEHMSLFQANLDHCSEKFKSTAILSALGEVVIGLLHNDQILAYGSQELNEANKNFTGCRQPNLLLSCFNLVNRFMRFSRLSFKANPAGQHQVTSRFFSCLSNFVGHDVLKKDILLFEIIGDQLAEWLILSDTLYCEMQQGKIIYQLEKLWLKILKCLSMSQLTNDGPFSQKQQLLHAALNHPHHAISVATALACRAEANTKISPHTGCLGSKLDGLLMDRRKDHNSSSGSESKKIGTAREEIDISSRIALPASKKRTKHADRDAGSLKISAGLGMKRLKIMKYSTKPKELNKNTTRIGGLSSRIDGVFPPRCMESKECRKPELIMELLKRKR</sequence>
<dbReference type="InterPro" id="IPR016024">
    <property type="entry name" value="ARM-type_fold"/>
</dbReference>
<keyword evidence="4" id="KW-0779">Telomere</keyword>
<dbReference type="PANTHER" id="PTHR22928:SF3">
    <property type="entry name" value="TELOMERE-ASSOCIATED PROTEIN RIF1"/>
    <property type="match status" value="1"/>
</dbReference>
<dbReference type="Proteomes" id="UP001497457">
    <property type="component" value="Chromosome 35b"/>
</dbReference>
<gene>
    <name evidence="8" type="ORF">URODEC1_LOCUS89250</name>
</gene>
<comment type="subcellular location">
    <subcellularLocation>
        <location evidence="2">Chromosome</location>
        <location evidence="2">Telomere</location>
    </subcellularLocation>
    <subcellularLocation>
        <location evidence="1">Nucleus</location>
    </subcellularLocation>
</comment>
<evidence type="ECO:0000256" key="6">
    <source>
        <dbReference type="ARBA" id="ARBA00023306"/>
    </source>
</evidence>
<evidence type="ECO:0000256" key="1">
    <source>
        <dbReference type="ARBA" id="ARBA00004123"/>
    </source>
</evidence>
<dbReference type="PANTHER" id="PTHR22928">
    <property type="entry name" value="TELOMERE-ASSOCIATED PROTEIN RIF1"/>
    <property type="match status" value="1"/>
</dbReference>
<reference evidence="9" key="1">
    <citation type="submission" date="2024-06" db="EMBL/GenBank/DDBJ databases">
        <authorList>
            <person name="Ryan C."/>
        </authorList>
    </citation>
    <scope>NUCLEOTIDE SEQUENCE [LARGE SCALE GENOMIC DNA]</scope>
</reference>
<dbReference type="SUPFAM" id="SSF48371">
    <property type="entry name" value="ARM repeat"/>
    <property type="match status" value="1"/>
</dbReference>
<dbReference type="InterPro" id="IPR022031">
    <property type="entry name" value="Rif1_N"/>
</dbReference>
<keyword evidence="5" id="KW-0539">Nucleus</keyword>
<dbReference type="GO" id="GO:0005634">
    <property type="term" value="C:nucleus"/>
    <property type="evidence" value="ECO:0007669"/>
    <property type="project" value="UniProtKB-SubCell"/>
</dbReference>
<protein>
    <recommendedName>
        <fullName evidence="7">Telomere-associated protein Rif1 N-terminal domain-containing protein</fullName>
    </recommendedName>
</protein>
<evidence type="ECO:0000259" key="7">
    <source>
        <dbReference type="Pfam" id="PF12231"/>
    </source>
</evidence>
<evidence type="ECO:0000256" key="2">
    <source>
        <dbReference type="ARBA" id="ARBA00004574"/>
    </source>
</evidence>